<evidence type="ECO:0000313" key="6">
    <source>
        <dbReference type="EMBL" id="TBU53448.1"/>
    </source>
</evidence>
<dbReference type="GO" id="GO:0004386">
    <property type="term" value="F:helicase activity"/>
    <property type="evidence" value="ECO:0007669"/>
    <property type="project" value="UniProtKB-UniRule"/>
</dbReference>
<evidence type="ECO:0000256" key="1">
    <source>
        <dbReference type="ARBA" id="ARBA00022741"/>
    </source>
</evidence>
<keyword evidence="3" id="KW-0347">Helicase</keyword>
<reference evidence="6 7" key="1">
    <citation type="submission" date="2019-01" db="EMBL/GenBank/DDBJ databases">
        <title>Draft genome sequences of three monokaryotic isolates of the white-rot basidiomycete fungus Dichomitus squalens.</title>
        <authorList>
            <consortium name="DOE Joint Genome Institute"/>
            <person name="Lopez S.C."/>
            <person name="Andreopoulos B."/>
            <person name="Pangilinan J."/>
            <person name="Lipzen A."/>
            <person name="Riley R."/>
            <person name="Ahrendt S."/>
            <person name="Ng V."/>
            <person name="Barry K."/>
            <person name="Daum C."/>
            <person name="Grigoriev I.V."/>
            <person name="Hilden K.S."/>
            <person name="Makela M.R."/>
            <person name="de Vries R.P."/>
        </authorList>
    </citation>
    <scope>NUCLEOTIDE SEQUENCE [LARGE SCALE GENOMIC DNA]</scope>
    <source>
        <strain evidence="6 7">CBS 464.89</strain>
    </source>
</reference>
<dbReference type="InterPro" id="IPR039904">
    <property type="entry name" value="TRANK1"/>
</dbReference>
<dbReference type="PANTHER" id="PTHR21529">
    <property type="entry name" value="MAMMARY TURMOR VIRUS RECEPTOR HOMOLOG 1, 2 MTVR1, 2"/>
    <property type="match status" value="1"/>
</dbReference>
<evidence type="ECO:0000259" key="5">
    <source>
        <dbReference type="PROSITE" id="PS51198"/>
    </source>
</evidence>
<dbReference type="GO" id="GO:0016787">
    <property type="term" value="F:hydrolase activity"/>
    <property type="evidence" value="ECO:0007669"/>
    <property type="project" value="UniProtKB-UniRule"/>
</dbReference>
<dbReference type="Proteomes" id="UP000292082">
    <property type="component" value="Unassembled WGS sequence"/>
</dbReference>
<dbReference type="Gene3D" id="3.40.50.300">
    <property type="entry name" value="P-loop containing nucleotide triphosphate hydrolases"/>
    <property type="match status" value="2"/>
</dbReference>
<evidence type="ECO:0000256" key="4">
    <source>
        <dbReference type="ARBA" id="ARBA00022840"/>
    </source>
</evidence>
<dbReference type="InterPro" id="IPR014016">
    <property type="entry name" value="UvrD-like_ATP-bd"/>
</dbReference>
<keyword evidence="2 6" id="KW-0378">Hydrolase</keyword>
<dbReference type="SUPFAM" id="SSF52540">
    <property type="entry name" value="P-loop containing nucleoside triphosphate hydrolases"/>
    <property type="match status" value="1"/>
</dbReference>
<evidence type="ECO:0000256" key="2">
    <source>
        <dbReference type="ARBA" id="ARBA00022801"/>
    </source>
</evidence>
<dbReference type="InterPro" id="IPR014017">
    <property type="entry name" value="DNA_helicase_UvrD-like_C"/>
</dbReference>
<dbReference type="Gene3D" id="1.25.40.10">
    <property type="entry name" value="Tetratricopeptide repeat domain"/>
    <property type="match status" value="1"/>
</dbReference>
<dbReference type="InterPro" id="IPR027417">
    <property type="entry name" value="P-loop_NTPase"/>
</dbReference>
<feature type="non-terminal residue" evidence="6">
    <location>
        <position position="1"/>
    </location>
</feature>
<organism evidence="6 7">
    <name type="scientific">Dichomitus squalens</name>
    <dbReference type="NCBI Taxonomy" id="114155"/>
    <lineage>
        <taxon>Eukaryota</taxon>
        <taxon>Fungi</taxon>
        <taxon>Dikarya</taxon>
        <taxon>Basidiomycota</taxon>
        <taxon>Agaricomycotina</taxon>
        <taxon>Agaricomycetes</taxon>
        <taxon>Polyporales</taxon>
        <taxon>Polyporaceae</taxon>
        <taxon>Dichomitus</taxon>
    </lineage>
</organism>
<dbReference type="GO" id="GO:0005524">
    <property type="term" value="F:ATP binding"/>
    <property type="evidence" value="ECO:0007669"/>
    <property type="project" value="UniProtKB-UniRule"/>
</dbReference>
<evidence type="ECO:0000313" key="7">
    <source>
        <dbReference type="Proteomes" id="UP000292082"/>
    </source>
</evidence>
<dbReference type="PROSITE" id="PS51198">
    <property type="entry name" value="UVRD_HELICASE_ATP_BIND"/>
    <property type="match status" value="1"/>
</dbReference>
<accession>A0A4Q9NR33</accession>
<gene>
    <name evidence="6" type="ORF">BD310DRAFT_992714</name>
</gene>
<evidence type="ECO:0000256" key="3">
    <source>
        <dbReference type="ARBA" id="ARBA00022806"/>
    </source>
</evidence>
<keyword evidence="7" id="KW-1185">Reference proteome</keyword>
<dbReference type="InterPro" id="IPR011990">
    <property type="entry name" value="TPR-like_helical_dom_sf"/>
</dbReference>
<protein>
    <submittedName>
        <fullName evidence="6">P-loop containing nucleoside triphosphate hydrolase protein</fullName>
    </submittedName>
</protein>
<dbReference type="AlphaFoldDB" id="A0A4Q9NR33"/>
<keyword evidence="1" id="KW-0547">Nucleotide-binding</keyword>
<proteinExistence type="predicted"/>
<dbReference type="Pfam" id="PF13361">
    <property type="entry name" value="UvrD_C"/>
    <property type="match status" value="1"/>
</dbReference>
<keyword evidence="4" id="KW-0067">ATP-binding</keyword>
<feature type="domain" description="UvrD-like helicase ATP-binding" evidence="5">
    <location>
        <begin position="1"/>
        <end position="352"/>
    </location>
</feature>
<dbReference type="EMBL" id="ML145214">
    <property type="protein sequence ID" value="TBU53448.1"/>
    <property type="molecule type" value="Genomic_DNA"/>
</dbReference>
<sequence length="836" mass="96147">RDRPEEREIIEHPTSCYVIGRSGTGKTLTMMYKIVAIEHGWASSYTWGLTKPRQLFVTRSRMLAGQVHRTVNEVLESFRLAEMTQAELAELRTRRDQPEELRRPVPKKWSQLDDDHFPLFLSFDQVIHRRFEKCTISEGFWNMRFDEGSFVSGKRFISTYWSRFPQRLTHGLDPSSVFGEIMGVLQGSEEAHNTARGYLSREAYLGSSERAYSTFATERERIYNIFEAYLKLKRRRQEYDDAERSRTQLNITRTHNLLVLMVKEKLPGPPVQFLYNDEVQDNLMIDMLFMRSLSNNSNGIFWAGDTAQTITLGSSFKFSELTSLMYRVERREPNRLHIPPHTFNLTVNRRSHMGIINAAQTVVDLLTTLWSESTDKLSRDKGHKRGPKPIFIRGSTELFKLLGHRENLGVSLELGSEQCASCTIVRDEVSLDALFSRGVLGGVTLTVEQSKGLEFNDVFLWNFFGSSESSMREWAVYRNVCREAGIFHTFLGLVVEIIRSQLKCLYVAITRARNHLFIIEETVISHPMLNLWRSKDQLDIASNLESWILPVSKSLPEDWAKRGRILMDKQNYEQAKYCFQRAGLPRETNIAQAYHLRESAVTAEQFVEAAQLFESCAAKTLDVADRKELLLASATCFSRARDNLRSAELYHAALEYTKCIVQYCKATSWQKALDVICQHRDDVELRAMQNVLLHFFDLGQYSRIAEVFADTEELILFMKIHGMKPHLAAYLELLGRYQEAAEIHLGLSHIPQAIALFFRDPDPNSAAQGTTRLLDELWQVSTLGQSVNEVSKTSNVPIQTLVNLAKQRQALFGIQYKNHQIHEDEVTCQLNVHELV</sequence>
<dbReference type="STRING" id="114155.A0A4Q9NR33"/>
<name>A0A4Q9NR33_9APHY</name>
<dbReference type="PANTHER" id="PTHR21529:SF4">
    <property type="entry name" value="TPR AND ANKYRIN REPEAT-CONTAINING PROTEIN 1"/>
    <property type="match status" value="1"/>
</dbReference>